<feature type="binding site" evidence="4">
    <location>
        <begin position="270"/>
        <end position="271"/>
    </location>
    <ligand>
        <name>ATP</name>
        <dbReference type="ChEBI" id="CHEBI:30616"/>
    </ligand>
</feature>
<reference evidence="7" key="1">
    <citation type="journal article" date="2019" name="Int. J. Syst. Evol. Microbiol.">
        <title>The Global Catalogue of Microorganisms (GCM) 10K type strain sequencing project: providing services to taxonomists for standard genome sequencing and annotation.</title>
        <authorList>
            <consortium name="The Broad Institute Genomics Platform"/>
            <consortium name="The Broad Institute Genome Sequencing Center for Infectious Disease"/>
            <person name="Wu L."/>
            <person name="Ma J."/>
        </authorList>
    </citation>
    <scope>NUCLEOTIDE SEQUENCE [LARGE SCALE GENOMIC DNA]</scope>
    <source>
        <strain evidence="7">NBRC 103166</strain>
    </source>
</reference>
<evidence type="ECO:0000256" key="3">
    <source>
        <dbReference type="ARBA" id="ARBA00022840"/>
    </source>
</evidence>
<feature type="binding site" evidence="4">
    <location>
        <begin position="185"/>
        <end position="188"/>
    </location>
    <ligand>
        <name>ATP</name>
        <dbReference type="ChEBI" id="CHEBI:30616"/>
    </ligand>
</feature>
<dbReference type="RefSeq" id="WP_284203048.1">
    <property type="nucleotide sequence ID" value="NZ_BSPQ01000002.1"/>
</dbReference>
<evidence type="ECO:0000256" key="1">
    <source>
        <dbReference type="ARBA" id="ARBA00022741"/>
    </source>
</evidence>
<dbReference type="InterPro" id="IPR040686">
    <property type="entry name" value="PurK_C"/>
</dbReference>
<protein>
    <recommendedName>
        <fullName evidence="4">N5-carboxyaminoimidazole ribonucleotide synthase</fullName>
        <shortName evidence="4">N5-CAIR synthase</shortName>
        <ecNumber evidence="4">6.3.4.18</ecNumber>
    </recommendedName>
    <alternativeName>
        <fullName evidence="4">5-(carboxyamino)imidazole ribonucleotide synthetase</fullName>
    </alternativeName>
</protein>
<feature type="domain" description="ATP-grasp" evidence="5">
    <location>
        <begin position="118"/>
        <end position="300"/>
    </location>
</feature>
<keyword evidence="7" id="KW-1185">Reference proteome</keyword>
<dbReference type="SUPFAM" id="SSF56059">
    <property type="entry name" value="Glutathione synthetase ATP-binding domain-like"/>
    <property type="match status" value="1"/>
</dbReference>
<dbReference type="PANTHER" id="PTHR11609">
    <property type="entry name" value="PURINE BIOSYNTHESIS PROTEIN 6/7, PUR6/7"/>
    <property type="match status" value="1"/>
</dbReference>
<keyword evidence="1 4" id="KW-0547">Nucleotide-binding</keyword>
<evidence type="ECO:0000256" key="4">
    <source>
        <dbReference type="HAMAP-Rule" id="MF_01928"/>
    </source>
</evidence>
<dbReference type="HAMAP" id="MF_01928">
    <property type="entry name" value="PurK"/>
    <property type="match status" value="1"/>
</dbReference>
<dbReference type="EMBL" id="BSPQ01000002">
    <property type="protein sequence ID" value="GLS89924.1"/>
    <property type="molecule type" value="Genomic_DNA"/>
</dbReference>
<dbReference type="SUPFAM" id="SSF51246">
    <property type="entry name" value="Rudiment single hybrid motif"/>
    <property type="match status" value="1"/>
</dbReference>
<dbReference type="EC" id="6.3.4.18" evidence="4"/>
<organism evidence="6 7">
    <name type="scientific">Psychromonas marina</name>
    <dbReference type="NCBI Taxonomy" id="88364"/>
    <lineage>
        <taxon>Bacteria</taxon>
        <taxon>Pseudomonadati</taxon>
        <taxon>Pseudomonadota</taxon>
        <taxon>Gammaproteobacteria</taxon>
        <taxon>Alteromonadales</taxon>
        <taxon>Psychromonadaceae</taxon>
        <taxon>Psychromonas</taxon>
    </lineage>
</organism>
<dbReference type="Gene3D" id="3.30.1490.20">
    <property type="entry name" value="ATP-grasp fold, A domain"/>
    <property type="match status" value="1"/>
</dbReference>
<keyword evidence="3 4" id="KW-0067">ATP-binding</keyword>
<sequence>MRIAIVGCGQLSRMMALAGLPIGLKFSFIHDDASQNLDCVEGLGIIERSPNPTKNADGTNSYDADAIAALYVALGEPECISVEKEQVDLALMQALAKCCPIYPSVEAIEACQHRGKEKQLLTDLAIPTSPYLYNASAIEAGQKLGYPAMAKSCTEGYDGKNQWVIKNDADAQAFDKLAMTDYIIEAFVKFEKEISLVSARSQSGEIVHYSLAENHHEQGMLTHSIAPALNIPAHLQQQAQDYMESLLNNLEYVGILAIEFFVVGDALMVNELAPRVHNSGHWTQLGSITCQFENHVRALAGLTLGSTEQISMTGMFNLIGTAQPPLDALTANSKLYWYNKEPKVKRKLGHINFIVENEQQVREQIAQLAARD</sequence>
<dbReference type="PANTHER" id="PTHR11609:SF5">
    <property type="entry name" value="PHOSPHORIBOSYLAMINOIMIDAZOLE CARBOXYLASE"/>
    <property type="match status" value="1"/>
</dbReference>
<dbReference type="Pfam" id="PF02222">
    <property type="entry name" value="ATP-grasp"/>
    <property type="match status" value="1"/>
</dbReference>
<keyword evidence="4" id="KW-0436">Ligase</keyword>
<comment type="function">
    <text evidence="4">Catalyzes the ATP-dependent conversion of 5-aminoimidazole ribonucleotide (AIR) and HCO(3)(-) to N5-carboxyaminoimidazole ribonucleotide (N5-CAIR).</text>
</comment>
<evidence type="ECO:0000256" key="2">
    <source>
        <dbReference type="ARBA" id="ARBA00022755"/>
    </source>
</evidence>
<evidence type="ECO:0000259" key="5">
    <source>
        <dbReference type="PROSITE" id="PS50975"/>
    </source>
</evidence>
<dbReference type="InterPro" id="IPR005875">
    <property type="entry name" value="PurK"/>
</dbReference>
<dbReference type="Proteomes" id="UP001157353">
    <property type="component" value="Unassembled WGS sequence"/>
</dbReference>
<dbReference type="Pfam" id="PF22660">
    <property type="entry name" value="RS_preATP-grasp-like"/>
    <property type="match status" value="1"/>
</dbReference>
<feature type="binding site" evidence="4">
    <location>
        <position position="216"/>
    </location>
    <ligand>
        <name>ATP</name>
        <dbReference type="ChEBI" id="CHEBI:30616"/>
    </ligand>
</feature>
<keyword evidence="2 4" id="KW-0658">Purine biosynthesis</keyword>
<comment type="caution">
    <text evidence="4">Lacks conserved residue(s) required for the propagation of feature annotation.</text>
</comment>
<dbReference type="PROSITE" id="PS50975">
    <property type="entry name" value="ATP_GRASP"/>
    <property type="match status" value="1"/>
</dbReference>
<feature type="binding site" evidence="4">
    <location>
        <position position="193"/>
    </location>
    <ligand>
        <name>ATP</name>
        <dbReference type="ChEBI" id="CHEBI:30616"/>
    </ligand>
</feature>
<comment type="subunit">
    <text evidence="4">Homodimer.</text>
</comment>
<dbReference type="InterPro" id="IPR011761">
    <property type="entry name" value="ATP-grasp"/>
</dbReference>
<proteinExistence type="inferred from homology"/>
<dbReference type="NCBIfam" id="NF004679">
    <property type="entry name" value="PRK06019.1-5"/>
    <property type="match status" value="1"/>
</dbReference>
<evidence type="ECO:0000313" key="6">
    <source>
        <dbReference type="EMBL" id="GLS89924.1"/>
    </source>
</evidence>
<accession>A0ABQ6DXR1</accession>
<dbReference type="InterPro" id="IPR011054">
    <property type="entry name" value="Rudment_hybrid_motif"/>
</dbReference>
<dbReference type="Gene3D" id="3.30.470.20">
    <property type="entry name" value="ATP-grasp fold, B domain"/>
    <property type="match status" value="1"/>
</dbReference>
<dbReference type="Pfam" id="PF17769">
    <property type="entry name" value="PurK_C"/>
    <property type="match status" value="1"/>
</dbReference>
<dbReference type="InterPro" id="IPR054350">
    <property type="entry name" value="PurT/PurK_preATP-grasp"/>
</dbReference>
<evidence type="ECO:0000313" key="7">
    <source>
        <dbReference type="Proteomes" id="UP001157353"/>
    </source>
</evidence>
<dbReference type="Gene3D" id="3.40.50.20">
    <property type="match status" value="1"/>
</dbReference>
<dbReference type="SUPFAM" id="SSF52440">
    <property type="entry name" value="PreATP-grasp domain"/>
    <property type="match status" value="1"/>
</dbReference>
<dbReference type="InterPro" id="IPR013815">
    <property type="entry name" value="ATP_grasp_subdomain_1"/>
</dbReference>
<dbReference type="InterPro" id="IPR016185">
    <property type="entry name" value="PreATP-grasp_dom_sf"/>
</dbReference>
<feature type="binding site" evidence="4">
    <location>
        <position position="151"/>
    </location>
    <ligand>
        <name>ATP</name>
        <dbReference type="ChEBI" id="CHEBI:30616"/>
    </ligand>
</feature>
<name>A0ABQ6DXR1_9GAMM</name>
<gene>
    <name evidence="4 6" type="primary">purK</name>
    <name evidence="6" type="ORF">GCM10007916_09910</name>
</gene>
<comment type="catalytic activity">
    <reaction evidence="4">
        <text>5-amino-1-(5-phospho-beta-D-ribosyl)imidazole + hydrogencarbonate + ATP = 5-carboxyamino-1-(5-phospho-D-ribosyl)imidazole + ADP + phosphate + 2 H(+)</text>
        <dbReference type="Rhea" id="RHEA:19317"/>
        <dbReference type="ChEBI" id="CHEBI:15378"/>
        <dbReference type="ChEBI" id="CHEBI:17544"/>
        <dbReference type="ChEBI" id="CHEBI:30616"/>
        <dbReference type="ChEBI" id="CHEBI:43474"/>
        <dbReference type="ChEBI" id="CHEBI:58730"/>
        <dbReference type="ChEBI" id="CHEBI:137981"/>
        <dbReference type="ChEBI" id="CHEBI:456216"/>
        <dbReference type="EC" id="6.3.4.18"/>
    </reaction>
</comment>
<comment type="caution">
    <text evidence="6">The sequence shown here is derived from an EMBL/GenBank/DDBJ whole genome shotgun (WGS) entry which is preliminary data.</text>
</comment>
<comment type="pathway">
    <text evidence="4">Purine metabolism; IMP biosynthesis via de novo pathway; 5-amino-1-(5-phospho-D-ribosyl)imidazole-4-carboxylate from 5-amino-1-(5-phospho-D-ribosyl)imidazole (N5-CAIR route): step 1/2.</text>
</comment>
<dbReference type="InterPro" id="IPR003135">
    <property type="entry name" value="ATP-grasp_carboxylate-amine"/>
</dbReference>
<comment type="similarity">
    <text evidence="4">Belongs to the PurK/PurT family.</text>
</comment>
<feature type="binding site" evidence="4">
    <location>
        <position position="114"/>
    </location>
    <ligand>
        <name>ATP</name>
        <dbReference type="ChEBI" id="CHEBI:30616"/>
    </ligand>
</feature>